<dbReference type="SUPFAM" id="SSF52047">
    <property type="entry name" value="RNI-like"/>
    <property type="match status" value="1"/>
</dbReference>
<protein>
    <recommendedName>
        <fullName evidence="3">FBD domain-containing protein</fullName>
    </recommendedName>
</protein>
<gene>
    <name evidence="1" type="ORF">OBBRIDRAFT_302728</name>
</gene>
<evidence type="ECO:0008006" key="3">
    <source>
        <dbReference type="Google" id="ProtNLM"/>
    </source>
</evidence>
<evidence type="ECO:0000313" key="2">
    <source>
        <dbReference type="Proteomes" id="UP000250043"/>
    </source>
</evidence>
<dbReference type="EMBL" id="KV722354">
    <property type="protein sequence ID" value="OCH93451.1"/>
    <property type="molecule type" value="Genomic_DNA"/>
</dbReference>
<keyword evidence="2" id="KW-1185">Reference proteome</keyword>
<proteinExistence type="predicted"/>
<dbReference type="Proteomes" id="UP000250043">
    <property type="component" value="Unassembled WGS sequence"/>
</dbReference>
<evidence type="ECO:0000313" key="1">
    <source>
        <dbReference type="EMBL" id="OCH93451.1"/>
    </source>
</evidence>
<accession>A0A8E2DPN7</accession>
<dbReference type="AlphaFoldDB" id="A0A8E2DPN7"/>
<sequence length="289" mass="32839">MQSQYLAIHPEDHFLDILRLRSHLRNNPLVGLSLTKVLLPVESMRAFLYMFSGRLYALQSIFIEADLQFTAAPLLRAPVYAACSRFSNVRKLHLSNIVFWSFGNFARLICALRSLVKLTLKRVSWDGDEGRSLADEPFATCLRLKVIKIDSADVSQYRNLLAAPNLLHTVSHLHLKYKKRRQAMLIVRLENSRPQPTSSSLSALARTAKIQISMARNQAWFRSCFDLLDSFFCSSSTVCLNRVNVDMEEGNVSEDIKRMFFAKPLVFSALRARGMEIEVHQIPAGCTAM</sequence>
<organism evidence="1 2">
    <name type="scientific">Obba rivulosa</name>
    <dbReference type="NCBI Taxonomy" id="1052685"/>
    <lineage>
        <taxon>Eukaryota</taxon>
        <taxon>Fungi</taxon>
        <taxon>Dikarya</taxon>
        <taxon>Basidiomycota</taxon>
        <taxon>Agaricomycotina</taxon>
        <taxon>Agaricomycetes</taxon>
        <taxon>Polyporales</taxon>
        <taxon>Gelatoporiaceae</taxon>
        <taxon>Obba</taxon>
    </lineage>
</organism>
<name>A0A8E2DPN7_9APHY</name>
<reference evidence="1 2" key="1">
    <citation type="submission" date="2016-07" db="EMBL/GenBank/DDBJ databases">
        <title>Draft genome of the white-rot fungus Obba rivulosa 3A-2.</title>
        <authorList>
            <consortium name="DOE Joint Genome Institute"/>
            <person name="Miettinen O."/>
            <person name="Riley R."/>
            <person name="Acob R."/>
            <person name="Barry K."/>
            <person name="Cullen D."/>
            <person name="De Vries R."/>
            <person name="Hainaut M."/>
            <person name="Hatakka A."/>
            <person name="Henrissat B."/>
            <person name="Hilden K."/>
            <person name="Kuo R."/>
            <person name="Labutti K."/>
            <person name="Lipzen A."/>
            <person name="Makela M.R."/>
            <person name="Sandor L."/>
            <person name="Spatafora J.W."/>
            <person name="Grigoriev I.V."/>
            <person name="Hibbett D.S."/>
        </authorList>
    </citation>
    <scope>NUCLEOTIDE SEQUENCE [LARGE SCALE GENOMIC DNA]</scope>
    <source>
        <strain evidence="1 2">3A-2</strain>
    </source>
</reference>